<dbReference type="InterPro" id="IPR045093">
    <property type="entry name" value="Cullin"/>
</dbReference>
<dbReference type="InterPro" id="IPR036390">
    <property type="entry name" value="WH_DNA-bd_sf"/>
</dbReference>
<evidence type="ECO:0000256" key="3">
    <source>
        <dbReference type="ARBA" id="ARBA00022499"/>
    </source>
</evidence>
<dbReference type="SMART" id="SM00182">
    <property type="entry name" value="CULLIN"/>
    <property type="match status" value="1"/>
</dbReference>
<dbReference type="AlphaFoldDB" id="A0A1J1ELK5"/>
<dbReference type="Gene3D" id="3.30.230.130">
    <property type="entry name" value="Cullin, Chain C, Domain 2"/>
    <property type="match status" value="1"/>
</dbReference>
<dbReference type="PROSITE" id="PS01256">
    <property type="entry name" value="CULLIN_1"/>
    <property type="match status" value="1"/>
</dbReference>
<accession>A0A1J1ELK5</accession>
<dbReference type="Pfam" id="PF10557">
    <property type="entry name" value="Cullin_Nedd8"/>
    <property type="match status" value="1"/>
</dbReference>
<evidence type="ECO:0000256" key="5">
    <source>
        <dbReference type="ARBA" id="ARBA00022843"/>
    </source>
</evidence>
<evidence type="ECO:0000313" key="11">
    <source>
        <dbReference type="EMBL" id="BAW00391.1"/>
    </source>
</evidence>
<dbReference type="Pfam" id="PF00888">
    <property type="entry name" value="Cullin"/>
    <property type="match status" value="1"/>
</dbReference>
<evidence type="ECO:0000256" key="1">
    <source>
        <dbReference type="ARBA" id="ARBA00004906"/>
    </source>
</evidence>
<dbReference type="FunFam" id="3.30.230.130:FF:000006">
    <property type="entry name" value="Cullin-4 like"/>
    <property type="match status" value="1"/>
</dbReference>
<dbReference type="Gene3D" id="1.20.1310.10">
    <property type="entry name" value="Cullin Repeats"/>
    <property type="match status" value="4"/>
</dbReference>
<dbReference type="Pfam" id="PF26557">
    <property type="entry name" value="Cullin_AB"/>
    <property type="match status" value="1"/>
</dbReference>
<dbReference type="PROSITE" id="PS50069">
    <property type="entry name" value="CULLIN_2"/>
    <property type="match status" value="1"/>
</dbReference>
<name>A0A1J1ELK5_PETHY</name>
<reference evidence="11" key="1">
    <citation type="journal article" date="2016" name="Plant Cell Physiol.">
        <title>Cullin1-P is an Essential Component of Non-Self Recognition System in Self-Incompatibility in Petunia.</title>
        <authorList>
            <person name="Kubo K."/>
            <person name="Tsukahara M."/>
            <person name="Fujii S."/>
            <person name="Murase K."/>
            <person name="Wada Y."/>
            <person name="Entani T."/>
            <person name="Iwano M."/>
            <person name="Takayama S."/>
        </authorList>
    </citation>
    <scope>NUCLEOTIDE SEQUENCE</scope>
    <source>
        <tissue evidence="11">Pollen</tissue>
    </source>
</reference>
<dbReference type="PANTHER" id="PTHR11932">
    <property type="entry name" value="CULLIN"/>
    <property type="match status" value="1"/>
</dbReference>
<dbReference type="InterPro" id="IPR036317">
    <property type="entry name" value="Cullin_homology_sf"/>
</dbReference>
<evidence type="ECO:0000256" key="7">
    <source>
        <dbReference type="PROSITE-ProRule" id="PRU00330"/>
    </source>
</evidence>
<evidence type="ECO:0000259" key="10">
    <source>
        <dbReference type="PROSITE" id="PS50069"/>
    </source>
</evidence>
<dbReference type="FunFam" id="1.20.1310.10:FF:000004">
    <property type="entry name" value="Cullin 4B"/>
    <property type="match status" value="1"/>
</dbReference>
<comment type="similarity">
    <text evidence="2 7 8">Belongs to the cullin family.</text>
</comment>
<dbReference type="SUPFAM" id="SSF74788">
    <property type="entry name" value="Cullin repeat-like"/>
    <property type="match status" value="1"/>
</dbReference>
<evidence type="ECO:0000256" key="8">
    <source>
        <dbReference type="RuleBase" id="RU003829"/>
    </source>
</evidence>
<gene>
    <name evidence="11" type="primary">CUL4</name>
    <name evidence="11" type="synonym">PhCUL4</name>
</gene>
<dbReference type="InterPro" id="IPR016159">
    <property type="entry name" value="Cullin_repeat-like_dom_sf"/>
</dbReference>
<organism evidence="11">
    <name type="scientific">Petunia hybrida</name>
    <name type="common">Petunia</name>
    <dbReference type="NCBI Taxonomy" id="4102"/>
    <lineage>
        <taxon>Eukaryota</taxon>
        <taxon>Viridiplantae</taxon>
        <taxon>Streptophyta</taxon>
        <taxon>Embryophyta</taxon>
        <taxon>Tracheophyta</taxon>
        <taxon>Spermatophyta</taxon>
        <taxon>Magnoliopsida</taxon>
        <taxon>eudicotyledons</taxon>
        <taxon>Gunneridae</taxon>
        <taxon>Pentapetalae</taxon>
        <taxon>asterids</taxon>
        <taxon>lamiids</taxon>
        <taxon>Solanales</taxon>
        <taxon>Solanaceae</taxon>
        <taxon>Petunioideae</taxon>
        <taxon>Petunia</taxon>
    </lineage>
</organism>
<dbReference type="InterPro" id="IPR016158">
    <property type="entry name" value="Cullin_homology"/>
</dbReference>
<evidence type="ECO:0000256" key="6">
    <source>
        <dbReference type="ARBA" id="ARBA00069613"/>
    </source>
</evidence>
<dbReference type="InterPro" id="IPR019559">
    <property type="entry name" value="Cullin_neddylation_domain"/>
</dbReference>
<dbReference type="GO" id="GO:0031625">
    <property type="term" value="F:ubiquitin protein ligase binding"/>
    <property type="evidence" value="ECO:0007669"/>
    <property type="project" value="InterPro"/>
</dbReference>
<dbReference type="EMBL" id="LC133279">
    <property type="protein sequence ID" value="BAW00391.1"/>
    <property type="molecule type" value="mRNA"/>
</dbReference>
<dbReference type="SMART" id="SM00884">
    <property type="entry name" value="Cullin_Nedd8"/>
    <property type="match status" value="1"/>
</dbReference>
<dbReference type="InterPro" id="IPR001373">
    <property type="entry name" value="Cullin_N"/>
</dbReference>
<sequence length="797" mass="91248">MKKAKSQAVACSSIDNNNNKNGQQQQHVHFGSLDDPNISPMIEDSNMDAPPSRATIGGGASGVTANLSRKKATPPQPAKKLVIKAFKAKPAVPTNFEENTWAILKSAISAIFLKQPNPCDLEKLYQAVNDLCLNNTGGFLYQRLERECESHIAAALRSLVGQSEDLVVFLSLVERRWRDFCDQMLIIRGIALFLDFTYVKNNTNVRSLWDMGLQLFRKHLSLAAEVEHKTVFGLLQMIETERLGEAVDRTPLNHLLKMFTALGIYAESFEKPFLERTSEFYAAEGVKYMQQSDVPDYLKHVEVRLHEEHERCLLFLDASTRKPLIATAERQLLERHISAILDKGFTVLMDGNRIEDLQRMYVLFSRVNSLESLRQALSSYIRRTGQSIVLDEEKDKDMVSSLLEFKASLDTIWEASFSKNEAFGNTIKDAFEHLINIRQNRPAELIAKFLDEKLRAGNKGTSEEELEGTLDKVLVLFRFIQGKDVFEAFYKKDLAKRLLLGKSASIDAEKSMISKLKTECGSQFTNKLEGMFKDIELSKEINESFKQSSQARTKLPTGIEMSVHVLTMGYWPTYPPMDVRLPHELNVYQDIFKEFYLSKYSGRRLMWQNSLGHCVLKTEFPKGKKELAVSLFQTVALMLFNDAEKLSFQDIKEATGIEDKELRRTLQSLACGKVRVLQKIPKGRDVEDDDTFVFNDQFTAPLYRIKVNAIQMKETVEENTSTTERVFQDRQYQVDAAIVRIMKTRKVLSHTLLITELFQQLKFPIKPADLKKRIESLIDREYLERDKNNPQIYNYLA</sequence>
<dbReference type="FunFam" id="1.20.1310.10:FF:000024">
    <property type="entry name" value="Cullin-4 like"/>
    <property type="match status" value="1"/>
</dbReference>
<dbReference type="GO" id="GO:0006511">
    <property type="term" value="P:ubiquitin-dependent protein catabolic process"/>
    <property type="evidence" value="ECO:0007669"/>
    <property type="project" value="InterPro"/>
</dbReference>
<dbReference type="FunFam" id="1.10.10.10:FF:000050">
    <property type="entry name" value="Cullin 4B"/>
    <property type="match status" value="1"/>
</dbReference>
<dbReference type="InterPro" id="IPR059120">
    <property type="entry name" value="Cullin-like_AB"/>
</dbReference>
<keyword evidence="5" id="KW-0832">Ubl conjugation</keyword>
<dbReference type="SUPFAM" id="SSF75632">
    <property type="entry name" value="Cullin homology domain"/>
    <property type="match status" value="1"/>
</dbReference>
<dbReference type="InterPro" id="IPR016157">
    <property type="entry name" value="Cullin_CS"/>
</dbReference>
<feature type="region of interest" description="Disordered" evidence="9">
    <location>
        <begin position="1"/>
        <end position="76"/>
    </location>
</feature>
<feature type="domain" description="Cullin family profile" evidence="10">
    <location>
        <begin position="441"/>
        <end position="670"/>
    </location>
</feature>
<keyword evidence="3" id="KW-1017">Isopeptide bond</keyword>
<keyword evidence="4" id="KW-0833">Ubl conjugation pathway</keyword>
<evidence type="ECO:0000256" key="4">
    <source>
        <dbReference type="ARBA" id="ARBA00022786"/>
    </source>
</evidence>
<dbReference type="GO" id="GO:0005634">
    <property type="term" value="C:nucleus"/>
    <property type="evidence" value="ECO:0007669"/>
    <property type="project" value="UniProtKB-ARBA"/>
</dbReference>
<dbReference type="FunFam" id="1.20.1310.10:FF:000001">
    <property type="entry name" value="Cullin 3"/>
    <property type="match status" value="1"/>
</dbReference>
<feature type="compositionally biased region" description="Low complexity" evidence="9">
    <location>
        <begin position="16"/>
        <end position="26"/>
    </location>
</feature>
<protein>
    <recommendedName>
        <fullName evidence="6">Cullin-4</fullName>
    </recommendedName>
</protein>
<dbReference type="GO" id="GO:0031461">
    <property type="term" value="C:cullin-RING ubiquitin ligase complex"/>
    <property type="evidence" value="ECO:0007669"/>
    <property type="project" value="InterPro"/>
</dbReference>
<comment type="pathway">
    <text evidence="1">Protein modification; protein ubiquitination.</text>
</comment>
<dbReference type="Gene3D" id="1.10.10.10">
    <property type="entry name" value="Winged helix-like DNA-binding domain superfamily/Winged helix DNA-binding domain"/>
    <property type="match status" value="1"/>
</dbReference>
<dbReference type="SUPFAM" id="SSF46785">
    <property type="entry name" value="Winged helix' DNA-binding domain"/>
    <property type="match status" value="1"/>
</dbReference>
<evidence type="ECO:0000256" key="2">
    <source>
        <dbReference type="ARBA" id="ARBA00006019"/>
    </source>
</evidence>
<proteinExistence type="evidence at transcript level"/>
<evidence type="ECO:0000256" key="9">
    <source>
        <dbReference type="SAM" id="MobiDB-lite"/>
    </source>
</evidence>
<dbReference type="InterPro" id="IPR036388">
    <property type="entry name" value="WH-like_DNA-bd_sf"/>
</dbReference>